<evidence type="ECO:0000256" key="2">
    <source>
        <dbReference type="ARBA" id="ARBA00008316"/>
    </source>
</evidence>
<reference evidence="11 12" key="1">
    <citation type="submission" date="2019-08" db="EMBL/GenBank/DDBJ databases">
        <title>In-depth cultivation of the pig gut microbiome towards novel bacterial diversity and tailored functional studies.</title>
        <authorList>
            <person name="Wylensek D."/>
            <person name="Hitch T.C.A."/>
            <person name="Clavel T."/>
        </authorList>
    </citation>
    <scope>NUCLEOTIDE SEQUENCE [LARGE SCALE GENOMIC DNA]</scope>
    <source>
        <strain evidence="11 12">Oil+RF-744-WCA-WT-13</strain>
    </source>
</reference>
<feature type="domain" description="Arginine repressor C-terminal" evidence="10">
    <location>
        <begin position="79"/>
        <end position="146"/>
    </location>
</feature>
<dbReference type="Pfam" id="PF01316">
    <property type="entry name" value="Arg_repressor"/>
    <property type="match status" value="1"/>
</dbReference>
<dbReference type="InterPro" id="IPR036390">
    <property type="entry name" value="WH_DNA-bd_sf"/>
</dbReference>
<dbReference type="InterPro" id="IPR001669">
    <property type="entry name" value="Arg_repress"/>
</dbReference>
<dbReference type="InterPro" id="IPR036388">
    <property type="entry name" value="WH-like_DNA-bd_sf"/>
</dbReference>
<name>A0A7X2P7R9_9FIRM</name>
<evidence type="ECO:0000313" key="12">
    <source>
        <dbReference type="Proteomes" id="UP000466864"/>
    </source>
</evidence>
<proteinExistence type="inferred from homology"/>
<dbReference type="Gene3D" id="1.10.10.10">
    <property type="entry name" value="Winged helix-like DNA-binding domain superfamily/Winged helix DNA-binding domain"/>
    <property type="match status" value="1"/>
</dbReference>
<dbReference type="Gene3D" id="3.30.1360.40">
    <property type="match status" value="1"/>
</dbReference>
<evidence type="ECO:0000256" key="6">
    <source>
        <dbReference type="ARBA" id="ARBA00023163"/>
    </source>
</evidence>
<comment type="function">
    <text evidence="7">Regulates arginine biosynthesis genes.</text>
</comment>
<dbReference type="UniPathway" id="UPA00068"/>
<keyword evidence="6 7" id="KW-0804">Transcription</keyword>
<keyword evidence="4 7" id="KW-0805">Transcription regulation</keyword>
<evidence type="ECO:0000256" key="4">
    <source>
        <dbReference type="ARBA" id="ARBA00023015"/>
    </source>
</evidence>
<dbReference type="Proteomes" id="UP000466864">
    <property type="component" value="Unassembled WGS sequence"/>
</dbReference>
<evidence type="ECO:0000256" key="8">
    <source>
        <dbReference type="NCBIfam" id="TIGR01529"/>
    </source>
</evidence>
<dbReference type="PRINTS" id="PR01467">
    <property type="entry name" value="ARGREPRESSOR"/>
</dbReference>
<comment type="caution">
    <text evidence="11">The sequence shown here is derived from an EMBL/GenBank/DDBJ whole genome shotgun (WGS) entry which is preliminary data.</text>
</comment>
<keyword evidence="3 7" id="KW-0963">Cytoplasm</keyword>
<dbReference type="PANTHER" id="PTHR34471">
    <property type="entry name" value="ARGININE REPRESSOR"/>
    <property type="match status" value="1"/>
</dbReference>
<dbReference type="PANTHER" id="PTHR34471:SF1">
    <property type="entry name" value="ARGININE REPRESSOR"/>
    <property type="match status" value="1"/>
</dbReference>
<evidence type="ECO:0000256" key="5">
    <source>
        <dbReference type="ARBA" id="ARBA00023125"/>
    </source>
</evidence>
<evidence type="ECO:0000259" key="9">
    <source>
        <dbReference type="Pfam" id="PF01316"/>
    </source>
</evidence>
<comment type="similarity">
    <text evidence="2 7">Belongs to the ArgR family.</text>
</comment>
<dbReference type="InterPro" id="IPR020900">
    <property type="entry name" value="Arg_repress_DNA-bd"/>
</dbReference>
<evidence type="ECO:0000259" key="10">
    <source>
        <dbReference type="Pfam" id="PF02863"/>
    </source>
</evidence>
<gene>
    <name evidence="7 11" type="primary">argR</name>
    <name evidence="11" type="ORF">FYJ60_05735</name>
</gene>
<organism evidence="11 12">
    <name type="scientific">Bilifractor porci</name>
    <dbReference type="NCBI Taxonomy" id="2606636"/>
    <lineage>
        <taxon>Bacteria</taxon>
        <taxon>Bacillati</taxon>
        <taxon>Bacillota</taxon>
        <taxon>Clostridia</taxon>
        <taxon>Lachnospirales</taxon>
        <taxon>Lachnospiraceae</taxon>
        <taxon>Bilifractor</taxon>
    </lineage>
</organism>
<dbReference type="Pfam" id="PF02863">
    <property type="entry name" value="Arg_repressor_C"/>
    <property type="match status" value="1"/>
</dbReference>
<feature type="domain" description="Arginine repressor DNA-binding" evidence="9">
    <location>
        <begin position="2"/>
        <end position="67"/>
    </location>
</feature>
<keyword evidence="12" id="KW-1185">Reference proteome</keyword>
<keyword evidence="7" id="KW-0055">Arginine biosynthesis</keyword>
<dbReference type="SUPFAM" id="SSF46785">
    <property type="entry name" value="Winged helix' DNA-binding domain"/>
    <property type="match status" value="1"/>
</dbReference>
<keyword evidence="7" id="KW-0028">Amino-acid biosynthesis</keyword>
<keyword evidence="5 7" id="KW-0238">DNA-binding</keyword>
<evidence type="ECO:0000313" key="11">
    <source>
        <dbReference type="EMBL" id="MST81813.1"/>
    </source>
</evidence>
<dbReference type="GO" id="GO:0003677">
    <property type="term" value="F:DNA binding"/>
    <property type="evidence" value="ECO:0007669"/>
    <property type="project" value="UniProtKB-KW"/>
</dbReference>
<keyword evidence="7" id="KW-0678">Repressor</keyword>
<dbReference type="GO" id="GO:0051259">
    <property type="term" value="P:protein complex oligomerization"/>
    <property type="evidence" value="ECO:0007669"/>
    <property type="project" value="InterPro"/>
</dbReference>
<dbReference type="InterPro" id="IPR036251">
    <property type="entry name" value="Arg_repress_C_sf"/>
</dbReference>
<dbReference type="NCBIfam" id="TIGR01529">
    <property type="entry name" value="argR_whole"/>
    <property type="match status" value="1"/>
</dbReference>
<dbReference type="AlphaFoldDB" id="A0A7X2P7R9"/>
<dbReference type="GO" id="GO:0034618">
    <property type="term" value="F:arginine binding"/>
    <property type="evidence" value="ECO:0007669"/>
    <property type="project" value="InterPro"/>
</dbReference>
<sequence length="151" mass="16936">MKLERQAEILKLIHEYEIDTQEELADRLQKAGYQVTQATVSRDIRELKLTKTEGESGKMRYALLQNQAMDSAGRYVRVLKDAVLSIDTAENILVIKTVSGMAMAAAAALDEMNISEIVGCIAGDNTIMCAIRSRNETIRVMDRLKKMLWGK</sequence>
<protein>
    <recommendedName>
        <fullName evidence="7 8">Arginine repressor</fullName>
    </recommendedName>
</protein>
<evidence type="ECO:0000256" key="7">
    <source>
        <dbReference type="HAMAP-Rule" id="MF_00173"/>
    </source>
</evidence>
<evidence type="ECO:0000256" key="1">
    <source>
        <dbReference type="ARBA" id="ARBA00004496"/>
    </source>
</evidence>
<dbReference type="RefSeq" id="WP_154457721.1">
    <property type="nucleotide sequence ID" value="NZ_VUMV01000003.1"/>
</dbReference>
<dbReference type="GO" id="GO:0003700">
    <property type="term" value="F:DNA-binding transcription factor activity"/>
    <property type="evidence" value="ECO:0007669"/>
    <property type="project" value="UniProtKB-UniRule"/>
</dbReference>
<dbReference type="GO" id="GO:0006526">
    <property type="term" value="P:L-arginine biosynthetic process"/>
    <property type="evidence" value="ECO:0007669"/>
    <property type="project" value="UniProtKB-UniPathway"/>
</dbReference>
<comment type="subcellular location">
    <subcellularLocation>
        <location evidence="1 7">Cytoplasm</location>
    </subcellularLocation>
</comment>
<dbReference type="HAMAP" id="MF_00173">
    <property type="entry name" value="Arg_repressor"/>
    <property type="match status" value="1"/>
</dbReference>
<dbReference type="SUPFAM" id="SSF55252">
    <property type="entry name" value="C-terminal domain of arginine repressor"/>
    <property type="match status" value="1"/>
</dbReference>
<dbReference type="EMBL" id="VUMV01000003">
    <property type="protein sequence ID" value="MST81813.1"/>
    <property type="molecule type" value="Genomic_DNA"/>
</dbReference>
<evidence type="ECO:0000256" key="3">
    <source>
        <dbReference type="ARBA" id="ARBA00022490"/>
    </source>
</evidence>
<dbReference type="InterPro" id="IPR020899">
    <property type="entry name" value="Arg_repress_C"/>
</dbReference>
<dbReference type="GO" id="GO:0005737">
    <property type="term" value="C:cytoplasm"/>
    <property type="evidence" value="ECO:0007669"/>
    <property type="project" value="UniProtKB-SubCell"/>
</dbReference>
<accession>A0A7X2P7R9</accession>
<dbReference type="GO" id="GO:1900079">
    <property type="term" value="P:regulation of arginine biosynthetic process"/>
    <property type="evidence" value="ECO:0007669"/>
    <property type="project" value="UniProtKB-UniRule"/>
</dbReference>
<comment type="pathway">
    <text evidence="7">Amino-acid biosynthesis; L-arginine biosynthesis [regulation].</text>
</comment>